<name>A0ABW1YGM4_9DEIO</name>
<evidence type="ECO:0000313" key="4">
    <source>
        <dbReference type="Proteomes" id="UP001596297"/>
    </source>
</evidence>
<dbReference type="Gene3D" id="1.10.10.10">
    <property type="entry name" value="Winged helix-like DNA-binding domain superfamily/Winged helix DNA-binding domain"/>
    <property type="match status" value="1"/>
</dbReference>
<gene>
    <name evidence="3" type="ORF">ACFP81_10525</name>
</gene>
<dbReference type="Proteomes" id="UP001596297">
    <property type="component" value="Unassembled WGS sequence"/>
</dbReference>
<reference evidence="4" key="1">
    <citation type="journal article" date="2019" name="Int. J. Syst. Evol. Microbiol.">
        <title>The Global Catalogue of Microorganisms (GCM) 10K type strain sequencing project: providing services to taxonomists for standard genome sequencing and annotation.</title>
        <authorList>
            <consortium name="The Broad Institute Genomics Platform"/>
            <consortium name="The Broad Institute Genome Sequencing Center for Infectious Disease"/>
            <person name="Wu L."/>
            <person name="Ma J."/>
        </authorList>
    </citation>
    <scope>NUCLEOTIDE SEQUENCE [LARGE SCALE GENOMIC DNA]</scope>
    <source>
        <strain evidence="4">CGMCC 1.15772</strain>
    </source>
</reference>
<accession>A0ABW1YGM4</accession>
<feature type="domain" description="NrS-1 polymerase-like helicase" evidence="2">
    <location>
        <begin position="14"/>
        <end position="97"/>
    </location>
</feature>
<comment type="caution">
    <text evidence="3">The sequence shown here is derived from an EMBL/GenBank/DDBJ whole genome shotgun (WGS) entry which is preliminary data.</text>
</comment>
<dbReference type="InterPro" id="IPR004968">
    <property type="entry name" value="DNA_primase/NTPase_C"/>
</dbReference>
<dbReference type="Pfam" id="PF03288">
    <property type="entry name" value="Pox_D5"/>
    <property type="match status" value="1"/>
</dbReference>
<organism evidence="3 4">
    <name type="scientific">Deinococcus lacus</name>
    <dbReference type="NCBI Taxonomy" id="392561"/>
    <lineage>
        <taxon>Bacteria</taxon>
        <taxon>Thermotogati</taxon>
        <taxon>Deinococcota</taxon>
        <taxon>Deinococci</taxon>
        <taxon>Deinococcales</taxon>
        <taxon>Deinococcaceae</taxon>
        <taxon>Deinococcus</taxon>
    </lineage>
</organism>
<dbReference type="InterPro" id="IPR036390">
    <property type="entry name" value="WH_DNA-bd_sf"/>
</dbReference>
<protein>
    <submittedName>
        <fullName evidence="3">Primase-like DNA-binding domain-containing protein</fullName>
    </submittedName>
</protein>
<sequence>MLGGSSPYSLATSSDIQNIKDGSFSIGLLVGKRMCVVSELPRSFDWLPFKRITGEDPIGVDVKNKTPFVTKLDVKLIVLSNVLPFLGEDASNSSLTRRFLPVSFNVKPQSPDSTLKARLMTPESLSGILTWMVKGLRALRDDHMRFPAPQDGGLERQIVEQSNRVITFLEECCVPAENGVVSRKNLWESYQNWCLETRHKMVSSTRFGLDLPAALQTLGWQTEKREERSGYVWVGIRLKGEF</sequence>
<dbReference type="InterPro" id="IPR027417">
    <property type="entry name" value="P-loop_NTPase"/>
</dbReference>
<feature type="domain" description="DNA primase/nucleoside triphosphatase C-terminal" evidence="1">
    <location>
        <begin position="161"/>
        <end position="226"/>
    </location>
</feature>
<dbReference type="RefSeq" id="WP_380083407.1">
    <property type="nucleotide sequence ID" value="NZ_JBHSWD010000001.1"/>
</dbReference>
<dbReference type="InterPro" id="IPR045455">
    <property type="entry name" value="NrS-1_pol-like_helicase"/>
</dbReference>
<proteinExistence type="predicted"/>
<evidence type="ECO:0000259" key="1">
    <source>
        <dbReference type="Pfam" id="PF03288"/>
    </source>
</evidence>
<dbReference type="SUPFAM" id="SSF46785">
    <property type="entry name" value="Winged helix' DNA-binding domain"/>
    <property type="match status" value="1"/>
</dbReference>
<dbReference type="Gene3D" id="3.40.50.300">
    <property type="entry name" value="P-loop containing nucleotide triphosphate hydrolases"/>
    <property type="match status" value="1"/>
</dbReference>
<keyword evidence="4" id="KW-1185">Reference proteome</keyword>
<dbReference type="EMBL" id="JBHSWD010000001">
    <property type="protein sequence ID" value="MFC6592382.1"/>
    <property type="molecule type" value="Genomic_DNA"/>
</dbReference>
<dbReference type="InterPro" id="IPR036388">
    <property type="entry name" value="WH-like_DNA-bd_sf"/>
</dbReference>
<dbReference type="Pfam" id="PF19263">
    <property type="entry name" value="DUF5906"/>
    <property type="match status" value="1"/>
</dbReference>
<evidence type="ECO:0000313" key="3">
    <source>
        <dbReference type="EMBL" id="MFC6592382.1"/>
    </source>
</evidence>
<evidence type="ECO:0000259" key="2">
    <source>
        <dbReference type="Pfam" id="PF19263"/>
    </source>
</evidence>